<dbReference type="EMBL" id="JBHSUA010000015">
    <property type="protein sequence ID" value="MFC6396867.1"/>
    <property type="molecule type" value="Genomic_DNA"/>
</dbReference>
<dbReference type="Gene3D" id="3.20.20.370">
    <property type="entry name" value="Glycoside hydrolase/deacetylase"/>
    <property type="match status" value="1"/>
</dbReference>
<keyword evidence="2" id="KW-1185">Reference proteome</keyword>
<dbReference type="SUPFAM" id="SSF88713">
    <property type="entry name" value="Glycoside hydrolase/deacetylase"/>
    <property type="match status" value="1"/>
</dbReference>
<organism evidence="1 2">
    <name type="scientific">Luteococcus sanguinis</name>
    <dbReference type="NCBI Taxonomy" id="174038"/>
    <lineage>
        <taxon>Bacteria</taxon>
        <taxon>Bacillati</taxon>
        <taxon>Actinomycetota</taxon>
        <taxon>Actinomycetes</taxon>
        <taxon>Propionibacteriales</taxon>
        <taxon>Propionibacteriaceae</taxon>
        <taxon>Luteococcus</taxon>
    </lineage>
</organism>
<accession>A0ABW1X3Z9</accession>
<proteinExistence type="predicted"/>
<evidence type="ECO:0000313" key="2">
    <source>
        <dbReference type="Proteomes" id="UP001596266"/>
    </source>
</evidence>
<name>A0ABW1X3Z9_9ACTN</name>
<evidence type="ECO:0000313" key="1">
    <source>
        <dbReference type="EMBL" id="MFC6396867.1"/>
    </source>
</evidence>
<dbReference type="RefSeq" id="WP_343884132.1">
    <property type="nucleotide sequence ID" value="NZ_BAAAKI010000001.1"/>
</dbReference>
<dbReference type="Proteomes" id="UP001596266">
    <property type="component" value="Unassembled WGS sequence"/>
</dbReference>
<gene>
    <name evidence="1" type="ORF">ACFP57_07705</name>
</gene>
<protein>
    <submittedName>
        <fullName evidence="1">Uncharacterized protein</fullName>
    </submittedName>
</protein>
<dbReference type="InterPro" id="IPR011330">
    <property type="entry name" value="Glyco_hydro/deAcase_b/a-brl"/>
</dbReference>
<comment type="caution">
    <text evidence="1">The sequence shown here is derived from an EMBL/GenBank/DDBJ whole genome shotgun (WGS) entry which is preliminary data.</text>
</comment>
<reference evidence="2" key="1">
    <citation type="journal article" date="2019" name="Int. J. Syst. Evol. Microbiol.">
        <title>The Global Catalogue of Microorganisms (GCM) 10K type strain sequencing project: providing services to taxonomists for standard genome sequencing and annotation.</title>
        <authorList>
            <consortium name="The Broad Institute Genomics Platform"/>
            <consortium name="The Broad Institute Genome Sequencing Center for Infectious Disease"/>
            <person name="Wu L."/>
            <person name="Ma J."/>
        </authorList>
    </citation>
    <scope>NUCLEOTIDE SEQUENCE [LARGE SCALE GENOMIC DNA]</scope>
    <source>
        <strain evidence="2">CGMCC 1.15277</strain>
    </source>
</reference>
<sequence>MHDIHASTVEAIPGIITGLRELGFTLVTVDELLGCPRSGHPYFRRNP</sequence>